<dbReference type="STRING" id="523791.Kkor_0211"/>
<dbReference type="InterPro" id="IPR036328">
    <property type="entry name" value="MliC_sf"/>
</dbReference>
<dbReference type="PROSITE" id="PS51257">
    <property type="entry name" value="PROKAR_LIPOPROTEIN"/>
    <property type="match status" value="1"/>
</dbReference>
<evidence type="ECO:0000256" key="4">
    <source>
        <dbReference type="ARBA" id="ARBA00023288"/>
    </source>
</evidence>
<accession>C7R6W6</accession>
<feature type="domain" description="C-type lysozyme inhibitor" evidence="6">
    <location>
        <begin position="56"/>
        <end position="111"/>
    </location>
</feature>
<evidence type="ECO:0008006" key="9">
    <source>
        <dbReference type="Google" id="ProtNLM"/>
    </source>
</evidence>
<dbReference type="eggNOG" id="COG3895">
    <property type="taxonomic scope" value="Bacteria"/>
</dbReference>
<evidence type="ECO:0000256" key="1">
    <source>
        <dbReference type="ARBA" id="ARBA00022729"/>
    </source>
</evidence>
<feature type="domain" description="DUF306" evidence="5">
    <location>
        <begin position="232"/>
        <end position="333"/>
    </location>
</feature>
<dbReference type="HOGENOM" id="CLU_070029_0_0_6"/>
<reference evidence="7 8" key="1">
    <citation type="journal article" date="2009" name="Stand. Genomic Sci.">
        <title>Complete genome sequence of Kangiella koreensis type strain (SW-125).</title>
        <authorList>
            <person name="Han C."/>
            <person name="Sikorski J."/>
            <person name="Lapidus A."/>
            <person name="Nolan M."/>
            <person name="Glavina Del Rio T."/>
            <person name="Tice H."/>
            <person name="Cheng J.F."/>
            <person name="Lucas S."/>
            <person name="Chen F."/>
            <person name="Copeland A."/>
            <person name="Ivanova N."/>
            <person name="Mavromatis K."/>
            <person name="Ovchinnikova G."/>
            <person name="Pati A."/>
            <person name="Bruce D."/>
            <person name="Goodwin L."/>
            <person name="Pitluck S."/>
            <person name="Chen A."/>
            <person name="Palaniappan K."/>
            <person name="Land M."/>
            <person name="Hauser L."/>
            <person name="Chang Y.J."/>
            <person name="Jeffries C.D."/>
            <person name="Chain P."/>
            <person name="Saunders E."/>
            <person name="Brettin T."/>
            <person name="Goker M."/>
            <person name="Tindall B.J."/>
            <person name="Bristow J."/>
            <person name="Eisen J.A."/>
            <person name="Markowitz V."/>
            <person name="Hugenholtz P."/>
            <person name="Kyrpides N.C."/>
            <person name="Klenk H.P."/>
            <person name="Detter J.C."/>
        </authorList>
    </citation>
    <scope>NUCLEOTIDE SEQUENCE [LARGE SCALE GENOMIC DNA]</scope>
    <source>
        <strain evidence="8">DSM 16069 / KCTC 12182 / SW-125</strain>
    </source>
</reference>
<dbReference type="InterPro" id="IPR053147">
    <property type="entry name" value="Hsp_HslJ-like"/>
</dbReference>
<organism evidence="7 8">
    <name type="scientific">Kangiella koreensis (strain DSM 16069 / JCM 12317 / KCTC 12182 / SW-125)</name>
    <dbReference type="NCBI Taxonomy" id="523791"/>
    <lineage>
        <taxon>Bacteria</taxon>
        <taxon>Pseudomonadati</taxon>
        <taxon>Pseudomonadota</taxon>
        <taxon>Gammaproteobacteria</taxon>
        <taxon>Kangiellales</taxon>
        <taxon>Kangiellaceae</taxon>
        <taxon>Kangiella</taxon>
    </lineage>
</organism>
<dbReference type="OrthoDB" id="5348860at2"/>
<keyword evidence="3" id="KW-0564">Palmitate</keyword>
<dbReference type="AlphaFoldDB" id="C7R6W6"/>
<dbReference type="InterPro" id="IPR018660">
    <property type="entry name" value="MliC"/>
</dbReference>
<dbReference type="KEGG" id="kko:Kkor_0211"/>
<evidence type="ECO:0000256" key="2">
    <source>
        <dbReference type="ARBA" id="ARBA00023136"/>
    </source>
</evidence>
<dbReference type="eggNOG" id="COG3187">
    <property type="taxonomic scope" value="Bacteria"/>
</dbReference>
<keyword evidence="2" id="KW-0472">Membrane</keyword>
<dbReference type="RefSeq" id="WP_012800147.1">
    <property type="nucleotide sequence ID" value="NC_013166.1"/>
</dbReference>
<sequence length="341" mass="37468">MDYIRFLTIGLLGCLLLIGCDTDSSNSESTANSSNKNDATTLDQKVSAEYICSHLLVKADFFGDDLTLTIEDKSYQLNQTRSASGSKYENKATKTLFWQKGDSAVLEFNGQRFSNCRTVTIQRPDAVSKRLTLPFTARGNEPGWLLTLTKDQFELISDHGHLTVIAPMPGGSIIEAGKPIQLETERLGPLSFLAEAKLCHDSMSGMPYPYAVSIKTEQQDYNGCGGEPRSLLTENPWSVLTIANHMLAEESRISLNFNADFQLSGIASCNRYTSSYSLTGESLTVSPITTTLMACEPSLMEQEANFLKHLANINRFDITKDGQLILHTSQGETIKAQPGNP</sequence>
<dbReference type="Pfam" id="PF03724">
    <property type="entry name" value="META"/>
    <property type="match status" value="1"/>
</dbReference>
<dbReference type="EMBL" id="CP001707">
    <property type="protein sequence ID" value="ACV25632.1"/>
    <property type="molecule type" value="Genomic_DNA"/>
</dbReference>
<dbReference type="Gene3D" id="2.40.128.200">
    <property type="match status" value="1"/>
</dbReference>
<evidence type="ECO:0000313" key="7">
    <source>
        <dbReference type="EMBL" id="ACV25632.1"/>
    </source>
</evidence>
<evidence type="ECO:0000259" key="6">
    <source>
        <dbReference type="Pfam" id="PF09864"/>
    </source>
</evidence>
<dbReference type="PANTHER" id="PTHR35535:SF1">
    <property type="entry name" value="HEAT SHOCK PROTEIN HSLJ"/>
    <property type="match status" value="1"/>
</dbReference>
<keyword evidence="4" id="KW-0449">Lipoprotein</keyword>
<dbReference type="Gene3D" id="2.40.128.270">
    <property type="match status" value="1"/>
</dbReference>
<keyword evidence="8" id="KW-1185">Reference proteome</keyword>
<dbReference type="SUPFAM" id="SSF141488">
    <property type="entry name" value="YdhA-like"/>
    <property type="match status" value="1"/>
</dbReference>
<dbReference type="eggNOG" id="COG3650">
    <property type="taxonomic scope" value="Bacteria"/>
</dbReference>
<dbReference type="Proteomes" id="UP000001231">
    <property type="component" value="Chromosome"/>
</dbReference>
<dbReference type="InterPro" id="IPR038670">
    <property type="entry name" value="HslJ-like_sf"/>
</dbReference>
<dbReference type="InParanoid" id="C7R6W6"/>
<dbReference type="Pfam" id="PF09864">
    <property type="entry name" value="MliC"/>
    <property type="match status" value="1"/>
</dbReference>
<evidence type="ECO:0000313" key="8">
    <source>
        <dbReference type="Proteomes" id="UP000001231"/>
    </source>
</evidence>
<name>C7R6W6_KANKD</name>
<evidence type="ECO:0000256" key="3">
    <source>
        <dbReference type="ARBA" id="ARBA00023139"/>
    </source>
</evidence>
<keyword evidence="1" id="KW-0732">Signal</keyword>
<evidence type="ECO:0000259" key="5">
    <source>
        <dbReference type="Pfam" id="PF03724"/>
    </source>
</evidence>
<proteinExistence type="predicted"/>
<dbReference type="PANTHER" id="PTHR35535">
    <property type="entry name" value="HEAT SHOCK PROTEIN HSLJ"/>
    <property type="match status" value="1"/>
</dbReference>
<gene>
    <name evidence="7" type="ordered locus">Kkor_0211</name>
</gene>
<dbReference type="InterPro" id="IPR005184">
    <property type="entry name" value="DUF306_Meta_HslJ"/>
</dbReference>
<protein>
    <recommendedName>
        <fullName evidence="9">DUF306 domain-containing protein</fullName>
    </recommendedName>
</protein>